<keyword evidence="3" id="KW-0805">Transcription regulation</keyword>
<proteinExistence type="predicted"/>
<reference evidence="9" key="1">
    <citation type="submission" date="2022-11" db="EMBL/GenBank/DDBJ databases">
        <authorList>
            <person name="Petersen C."/>
        </authorList>
    </citation>
    <scope>NUCLEOTIDE SEQUENCE</scope>
    <source>
        <strain evidence="9">IBT 30069</strain>
    </source>
</reference>
<organism evidence="9 10">
    <name type="scientific">Penicillium angulare</name>
    <dbReference type="NCBI Taxonomy" id="116970"/>
    <lineage>
        <taxon>Eukaryota</taxon>
        <taxon>Fungi</taxon>
        <taxon>Dikarya</taxon>
        <taxon>Ascomycota</taxon>
        <taxon>Pezizomycotina</taxon>
        <taxon>Eurotiomycetes</taxon>
        <taxon>Eurotiomycetidae</taxon>
        <taxon>Eurotiales</taxon>
        <taxon>Aspergillaceae</taxon>
        <taxon>Penicillium</taxon>
    </lineage>
</organism>
<evidence type="ECO:0000256" key="6">
    <source>
        <dbReference type="ARBA" id="ARBA00023242"/>
    </source>
</evidence>
<protein>
    <submittedName>
        <fullName evidence="9">Transcriptional regulator family: Fungal Specific TF</fullName>
    </submittedName>
</protein>
<accession>A0A9W9FZY5</accession>
<evidence type="ECO:0000256" key="3">
    <source>
        <dbReference type="ARBA" id="ARBA00023015"/>
    </source>
</evidence>
<dbReference type="GO" id="GO:0008270">
    <property type="term" value="F:zinc ion binding"/>
    <property type="evidence" value="ECO:0007669"/>
    <property type="project" value="InterPro"/>
</dbReference>
<dbReference type="InterPro" id="IPR051430">
    <property type="entry name" value="Fungal_TF_Env_Response"/>
</dbReference>
<evidence type="ECO:0000313" key="10">
    <source>
        <dbReference type="Proteomes" id="UP001149165"/>
    </source>
</evidence>
<keyword evidence="1" id="KW-0479">Metal-binding</keyword>
<keyword evidence="10" id="KW-1185">Reference proteome</keyword>
<reference evidence="9" key="2">
    <citation type="journal article" date="2023" name="IMA Fungus">
        <title>Comparative genomic study of the Penicillium genus elucidates a diverse pangenome and 15 lateral gene transfer events.</title>
        <authorList>
            <person name="Petersen C."/>
            <person name="Sorensen T."/>
            <person name="Nielsen M.R."/>
            <person name="Sondergaard T.E."/>
            <person name="Sorensen J.L."/>
            <person name="Fitzpatrick D.A."/>
            <person name="Frisvad J.C."/>
            <person name="Nielsen K.L."/>
        </authorList>
    </citation>
    <scope>NUCLEOTIDE SEQUENCE</scope>
    <source>
        <strain evidence="9">IBT 30069</strain>
    </source>
</reference>
<dbReference type="OrthoDB" id="4337792at2759"/>
<dbReference type="Pfam" id="PF04082">
    <property type="entry name" value="Fungal_trans"/>
    <property type="match status" value="1"/>
</dbReference>
<keyword evidence="2" id="KW-0862">Zinc</keyword>
<dbReference type="AlphaFoldDB" id="A0A9W9FZY5"/>
<gene>
    <name evidence="9" type="ORF">N7456_006213</name>
</gene>
<dbReference type="GO" id="GO:0006351">
    <property type="term" value="P:DNA-templated transcription"/>
    <property type="evidence" value="ECO:0007669"/>
    <property type="project" value="InterPro"/>
</dbReference>
<keyword evidence="6" id="KW-0539">Nucleus</keyword>
<evidence type="ECO:0000256" key="1">
    <source>
        <dbReference type="ARBA" id="ARBA00022723"/>
    </source>
</evidence>
<dbReference type="InterPro" id="IPR007219">
    <property type="entry name" value="XnlR_reg_dom"/>
</dbReference>
<dbReference type="EMBL" id="JAPQKH010000003">
    <property type="protein sequence ID" value="KAJ5109538.1"/>
    <property type="molecule type" value="Genomic_DNA"/>
</dbReference>
<dbReference type="PANTHER" id="PTHR31944:SF129">
    <property type="entry name" value="ASPYRIDONES CLUSTER REGULATOR APDR-RELATED"/>
    <property type="match status" value="1"/>
</dbReference>
<dbReference type="PANTHER" id="PTHR31944">
    <property type="entry name" value="HEME-RESPONSIVE ZINC FINGER TRANSCRIPTION FACTOR HAP1"/>
    <property type="match status" value="1"/>
</dbReference>
<dbReference type="GO" id="GO:0005634">
    <property type="term" value="C:nucleus"/>
    <property type="evidence" value="ECO:0007669"/>
    <property type="project" value="TreeGrafter"/>
</dbReference>
<keyword evidence="4" id="KW-0238">DNA-binding</keyword>
<feature type="domain" description="Xylanolytic transcriptional activator regulatory" evidence="8">
    <location>
        <begin position="172"/>
        <end position="246"/>
    </location>
</feature>
<dbReference type="GO" id="GO:0000978">
    <property type="term" value="F:RNA polymerase II cis-regulatory region sequence-specific DNA binding"/>
    <property type="evidence" value="ECO:0007669"/>
    <property type="project" value="TreeGrafter"/>
</dbReference>
<evidence type="ECO:0000256" key="7">
    <source>
        <dbReference type="SAM" id="MobiDB-lite"/>
    </source>
</evidence>
<dbReference type="GO" id="GO:0001228">
    <property type="term" value="F:DNA-binding transcription activator activity, RNA polymerase II-specific"/>
    <property type="evidence" value="ECO:0007669"/>
    <property type="project" value="TreeGrafter"/>
</dbReference>
<dbReference type="Proteomes" id="UP001149165">
    <property type="component" value="Unassembled WGS sequence"/>
</dbReference>
<evidence type="ECO:0000256" key="5">
    <source>
        <dbReference type="ARBA" id="ARBA00023163"/>
    </source>
</evidence>
<sequence>MAKYKNGIFHQTDNEGSNQISQLMTQCKEIARDIKKERPWRQHLPAALLQTFPARVVIDQLVRLYFTTTESCYRIIDFSTFTTEYEASMADLENTRSSFLVELMLVMCVTGPMHSDENIRKDLAAKSATWLHISQTWLSAPIEKDRLTIKGIQIHCLLLLGRQVNRLGADIVWISAGSLIRMGMQMGLHQDPDRLGDMPTNEKETRRRLWYTILEMNVQAALDSGMVPMITPHDYNTKPPADDSTVDSENLRTGDDGESSSTFEQPLSFQHLLVESISLRIHATRIISSLQEEPEYGQVLTLGSELSNACQKAALNVQLQMGRSRSPHNQFAQSFCSHLLSRFLLCLHFPYAVKAPAHQVFAHSHKICLEIALGLVSLLDDNLYSRLLTNGGGMFRDLITRGALMLYLELNSRLANNISSLAIRRHRANQDLLIQDAHRIVQYAKDRMSRGETNVKGYVFLSIATAQAEALLNGHSAEDASKCAAERSLTECHAILTELAASKSSTSINPDLEIWMHNYPRTPPDGLGTEFDILNDGLFDFDFMNSVTVPNWTNLT</sequence>
<evidence type="ECO:0000256" key="4">
    <source>
        <dbReference type="ARBA" id="ARBA00023125"/>
    </source>
</evidence>
<name>A0A9W9FZY5_9EURO</name>
<comment type="caution">
    <text evidence="9">The sequence shown here is derived from an EMBL/GenBank/DDBJ whole genome shotgun (WGS) entry which is preliminary data.</text>
</comment>
<evidence type="ECO:0000313" key="9">
    <source>
        <dbReference type="EMBL" id="KAJ5109538.1"/>
    </source>
</evidence>
<dbReference type="SMART" id="SM00906">
    <property type="entry name" value="Fungal_trans"/>
    <property type="match status" value="1"/>
</dbReference>
<feature type="region of interest" description="Disordered" evidence="7">
    <location>
        <begin position="231"/>
        <end position="263"/>
    </location>
</feature>
<keyword evidence="5" id="KW-0804">Transcription</keyword>
<evidence type="ECO:0000256" key="2">
    <source>
        <dbReference type="ARBA" id="ARBA00022833"/>
    </source>
</evidence>
<dbReference type="CDD" id="cd12148">
    <property type="entry name" value="fungal_TF_MHR"/>
    <property type="match status" value="1"/>
</dbReference>
<evidence type="ECO:0000259" key="8">
    <source>
        <dbReference type="SMART" id="SM00906"/>
    </source>
</evidence>